<evidence type="ECO:0000313" key="2">
    <source>
        <dbReference type="Proteomes" id="UP000827092"/>
    </source>
</evidence>
<accession>A0AAV6UIF7</accession>
<proteinExistence type="predicted"/>
<evidence type="ECO:0000313" key="1">
    <source>
        <dbReference type="EMBL" id="KAG8183917.1"/>
    </source>
</evidence>
<organism evidence="1 2">
    <name type="scientific">Oedothorax gibbosus</name>
    <dbReference type="NCBI Taxonomy" id="931172"/>
    <lineage>
        <taxon>Eukaryota</taxon>
        <taxon>Metazoa</taxon>
        <taxon>Ecdysozoa</taxon>
        <taxon>Arthropoda</taxon>
        <taxon>Chelicerata</taxon>
        <taxon>Arachnida</taxon>
        <taxon>Araneae</taxon>
        <taxon>Araneomorphae</taxon>
        <taxon>Entelegynae</taxon>
        <taxon>Araneoidea</taxon>
        <taxon>Linyphiidae</taxon>
        <taxon>Erigoninae</taxon>
        <taxon>Oedothorax</taxon>
    </lineage>
</organism>
<protein>
    <submittedName>
        <fullName evidence="1">Uncharacterized protein</fullName>
    </submittedName>
</protein>
<comment type="caution">
    <text evidence="1">The sequence shown here is derived from an EMBL/GenBank/DDBJ whole genome shotgun (WGS) entry which is preliminary data.</text>
</comment>
<dbReference type="AlphaFoldDB" id="A0AAV6UIF7"/>
<keyword evidence="2" id="KW-1185">Reference proteome</keyword>
<reference evidence="1 2" key="1">
    <citation type="journal article" date="2022" name="Nat. Ecol. Evol.">
        <title>A masculinizing supergene underlies an exaggerated male reproductive morph in a spider.</title>
        <authorList>
            <person name="Hendrickx F."/>
            <person name="De Corte Z."/>
            <person name="Sonet G."/>
            <person name="Van Belleghem S.M."/>
            <person name="Kostlbacher S."/>
            <person name="Vangestel C."/>
        </authorList>
    </citation>
    <scope>NUCLEOTIDE SEQUENCE [LARGE SCALE GENOMIC DNA]</scope>
    <source>
        <strain evidence="1">W744_W776</strain>
    </source>
</reference>
<dbReference type="Proteomes" id="UP000827092">
    <property type="component" value="Unassembled WGS sequence"/>
</dbReference>
<gene>
    <name evidence="1" type="ORF">JTE90_029024</name>
</gene>
<name>A0AAV6UIF7_9ARAC</name>
<sequence>MTAPRALCVVAFVWLYAAVFSFTPILLPINRYVPERFLTSCSFDSEEPCPGFLPGSLLCPRVGAVLFLHVYDTYVIHVHDSRNHLLDSQLHRQPCPSSADNFIDSLVLHLQTTSSTALSFICSTTSSTALSFICSNHDTLSHRISSTALSFSADSSNFLLCHFMTALSFICRNFIDSLVLHLQTNSLTALSFICIQLHRSLVLHLQTTSSTALSFICSQLHDSLVFHLHTTSSTALSFICRLKLHRTACPSSAEQTSSTALSFICETHFFRQPCPSSSGHFIDSLVLHLQTTLLAALFFIFK</sequence>
<dbReference type="EMBL" id="JAFNEN010000397">
    <property type="protein sequence ID" value="KAG8183917.1"/>
    <property type="molecule type" value="Genomic_DNA"/>
</dbReference>